<protein>
    <recommendedName>
        <fullName evidence="8">MHD domain-containing protein</fullName>
    </recommendedName>
</protein>
<dbReference type="PIRSF" id="PIRSF005992">
    <property type="entry name" value="Clathrin_mu"/>
    <property type="match status" value="1"/>
</dbReference>
<dbReference type="FunFam" id="3.30.450.60:FF:000002">
    <property type="entry name" value="AP-2 complex subunit mu, putative"/>
    <property type="match status" value="1"/>
</dbReference>
<keyword evidence="5" id="KW-0168">Coated pit</keyword>
<dbReference type="GO" id="GO:0006886">
    <property type="term" value="P:intracellular protein transport"/>
    <property type="evidence" value="ECO:0007669"/>
    <property type="project" value="UniProtKB-UniRule"/>
</dbReference>
<keyword evidence="2" id="KW-0254">Endocytosis</keyword>
<evidence type="ECO:0000256" key="7">
    <source>
        <dbReference type="PIRNR" id="PIRNR005992"/>
    </source>
</evidence>
<dbReference type="InterPro" id="IPR022775">
    <property type="entry name" value="AP_mu_sigma_su"/>
</dbReference>
<dbReference type="GO" id="GO:0006897">
    <property type="term" value="P:endocytosis"/>
    <property type="evidence" value="ECO:0007669"/>
    <property type="project" value="UniProtKB-KW"/>
</dbReference>
<evidence type="ECO:0000256" key="4">
    <source>
        <dbReference type="ARBA" id="ARBA00023136"/>
    </source>
</evidence>
<dbReference type="PANTHER" id="PTHR10529">
    <property type="entry name" value="AP COMPLEX SUBUNIT MU"/>
    <property type="match status" value="1"/>
</dbReference>
<reference evidence="9" key="1">
    <citation type="submission" date="2021-01" db="EMBL/GenBank/DDBJ databases">
        <authorList>
            <person name="Corre E."/>
            <person name="Pelletier E."/>
            <person name="Niang G."/>
            <person name="Scheremetjew M."/>
            <person name="Finn R."/>
            <person name="Kale V."/>
            <person name="Holt S."/>
            <person name="Cochrane G."/>
            <person name="Meng A."/>
            <person name="Brown T."/>
            <person name="Cohen L."/>
        </authorList>
    </citation>
    <scope>NUCLEOTIDE SEQUENCE</scope>
    <source>
        <strain evidence="9">RCC1614</strain>
    </source>
</reference>
<dbReference type="PRINTS" id="PR00314">
    <property type="entry name" value="CLATHRINADPT"/>
</dbReference>
<feature type="domain" description="MHD" evidence="8">
    <location>
        <begin position="197"/>
        <end position="468"/>
    </location>
</feature>
<evidence type="ECO:0000259" key="8">
    <source>
        <dbReference type="PROSITE" id="PS51072"/>
    </source>
</evidence>
<dbReference type="InterPro" id="IPR043532">
    <property type="entry name" value="AP2_Mu_N"/>
</dbReference>
<dbReference type="AlphaFoldDB" id="A0A7R9TVB7"/>
<dbReference type="InterPro" id="IPR028565">
    <property type="entry name" value="MHD"/>
</dbReference>
<dbReference type="GO" id="GO:0030131">
    <property type="term" value="C:clathrin adaptor complex"/>
    <property type="evidence" value="ECO:0007669"/>
    <property type="project" value="UniProtKB-UniRule"/>
</dbReference>
<comment type="subcellular location">
    <subcellularLocation>
        <location evidence="6">Membrane</location>
        <location evidence="6">Coated pit</location>
    </subcellularLocation>
</comment>
<dbReference type="SUPFAM" id="SSF49447">
    <property type="entry name" value="Second domain of Mu2 adaptin subunit (ap50) of ap2 adaptor"/>
    <property type="match status" value="1"/>
</dbReference>
<keyword evidence="3 7" id="KW-0653">Protein transport</keyword>
<accession>A0A7R9TVB7</accession>
<dbReference type="CDD" id="cd14836">
    <property type="entry name" value="AP2_Mu_N"/>
    <property type="match status" value="1"/>
</dbReference>
<evidence type="ECO:0000256" key="3">
    <source>
        <dbReference type="ARBA" id="ARBA00022927"/>
    </source>
</evidence>
<evidence type="ECO:0000256" key="6">
    <source>
        <dbReference type="ARBA" id="ARBA00037878"/>
    </source>
</evidence>
<dbReference type="Gene3D" id="3.30.450.60">
    <property type="match status" value="1"/>
</dbReference>
<keyword evidence="4" id="KW-0472">Membrane</keyword>
<name>A0A7R9TVB7_MICPS</name>
<sequence length="470" mass="53106">MEPPVPSAAAPTRHDMPVPVCLSALYFMNLRGEIIMERQYRDDVTRTMAKAFQTEIINGKDRGNVPVVNLGACSFLYRRENNVYLVAVTRQNVNAMLCFTFLNEVVALFKSYFNKVSEKSLKNNFVVIYELLDEICDHGYPQITSAEVLKSYITQKSVRSKEKDGDASYAAMEKAKAVSMQVTGAVQWRAEGLKYKKNEVYLDVVENVSMTMSHTGTVLRASATGVIQMKCFLTGMPELKIGLNDKLEDVGGGQERTAGGGHGRARSKKDIELADLQFHQCVNLSKFTSEKTISFTPPDGEFELMKYRVTEGVSLPFKVMPAVKELGRTRVEYDVKIRSCFAESQQATVLRMRIPTPKHTAKATFKLSGGKAKYVAKNNELVWKLKKFQGRSEYTLHAEVELVSTLNEKKAWVQPPITLDFSVPMFTASGLRIRFLKVWERMGYQSTKWVRYLCNSGRDTKNGSYEIRCQ</sequence>
<evidence type="ECO:0000256" key="5">
    <source>
        <dbReference type="ARBA" id="ARBA00023176"/>
    </source>
</evidence>
<dbReference type="InterPro" id="IPR011012">
    <property type="entry name" value="Longin-like_dom_sf"/>
</dbReference>
<dbReference type="InterPro" id="IPR001392">
    <property type="entry name" value="Clathrin_mu"/>
</dbReference>
<dbReference type="PROSITE" id="PS51072">
    <property type="entry name" value="MHD"/>
    <property type="match status" value="1"/>
</dbReference>
<keyword evidence="1 7" id="KW-0813">Transport</keyword>
<evidence type="ECO:0000313" key="9">
    <source>
        <dbReference type="EMBL" id="CAD8246018.1"/>
    </source>
</evidence>
<dbReference type="Gene3D" id="2.60.40.1170">
    <property type="entry name" value="Mu homology domain, subdomain B"/>
    <property type="match status" value="2"/>
</dbReference>
<organism evidence="9">
    <name type="scientific">Micromonas pusilla</name>
    <name type="common">Picoplanktonic green alga</name>
    <name type="synonym">Chromulina pusilla</name>
    <dbReference type="NCBI Taxonomy" id="38833"/>
    <lineage>
        <taxon>Eukaryota</taxon>
        <taxon>Viridiplantae</taxon>
        <taxon>Chlorophyta</taxon>
        <taxon>Mamiellophyceae</taxon>
        <taxon>Mamiellales</taxon>
        <taxon>Mamiellaceae</taxon>
        <taxon>Micromonas</taxon>
    </lineage>
</organism>
<dbReference type="Pfam" id="PF01217">
    <property type="entry name" value="Clat_adaptor_s"/>
    <property type="match status" value="1"/>
</dbReference>
<evidence type="ECO:0000256" key="1">
    <source>
        <dbReference type="ARBA" id="ARBA00022448"/>
    </source>
</evidence>
<dbReference type="Pfam" id="PF00928">
    <property type="entry name" value="Adap_comp_sub"/>
    <property type="match status" value="1"/>
</dbReference>
<dbReference type="EMBL" id="HBDY01013195">
    <property type="protein sequence ID" value="CAD8246018.1"/>
    <property type="molecule type" value="Transcribed_RNA"/>
</dbReference>
<dbReference type="InterPro" id="IPR043512">
    <property type="entry name" value="Mu2_C"/>
</dbReference>
<proteinExistence type="inferred from homology"/>
<dbReference type="InterPro" id="IPR036168">
    <property type="entry name" value="AP2_Mu_C_sf"/>
</dbReference>
<dbReference type="GO" id="GO:0005905">
    <property type="term" value="C:clathrin-coated pit"/>
    <property type="evidence" value="ECO:0007669"/>
    <property type="project" value="UniProtKB-KW"/>
</dbReference>
<dbReference type="InterPro" id="IPR050431">
    <property type="entry name" value="Adaptor_comp_med_subunit"/>
</dbReference>
<dbReference type="CDD" id="cd09251">
    <property type="entry name" value="AP-2_Mu2_Cterm"/>
    <property type="match status" value="1"/>
</dbReference>
<gene>
    <name evidence="9" type="ORF">MPUS1402_LOCUS9987</name>
</gene>
<dbReference type="SUPFAM" id="SSF64356">
    <property type="entry name" value="SNARE-like"/>
    <property type="match status" value="1"/>
</dbReference>
<comment type="similarity">
    <text evidence="7">Belongs to the adaptor complexes medium subunit family.</text>
</comment>
<evidence type="ECO:0000256" key="2">
    <source>
        <dbReference type="ARBA" id="ARBA00022583"/>
    </source>
</evidence>